<reference evidence="1" key="1">
    <citation type="submission" date="2020-11" db="EMBL/GenBank/DDBJ databases">
        <authorList>
            <person name="Tran Van P."/>
        </authorList>
    </citation>
    <scope>NUCLEOTIDE SEQUENCE</scope>
</reference>
<proteinExistence type="predicted"/>
<dbReference type="EMBL" id="OE208888">
    <property type="protein sequence ID" value="CAD7581050.1"/>
    <property type="molecule type" value="Genomic_DNA"/>
</dbReference>
<evidence type="ECO:0000313" key="1">
    <source>
        <dbReference type="EMBL" id="CAD7581050.1"/>
    </source>
</evidence>
<organism evidence="1">
    <name type="scientific">Timema californicum</name>
    <name type="common">California timema</name>
    <name type="synonym">Walking stick</name>
    <dbReference type="NCBI Taxonomy" id="61474"/>
    <lineage>
        <taxon>Eukaryota</taxon>
        <taxon>Metazoa</taxon>
        <taxon>Ecdysozoa</taxon>
        <taxon>Arthropoda</taxon>
        <taxon>Hexapoda</taxon>
        <taxon>Insecta</taxon>
        <taxon>Pterygota</taxon>
        <taxon>Neoptera</taxon>
        <taxon>Polyneoptera</taxon>
        <taxon>Phasmatodea</taxon>
        <taxon>Timematodea</taxon>
        <taxon>Timematoidea</taxon>
        <taxon>Timematidae</taxon>
        <taxon>Timema</taxon>
    </lineage>
</organism>
<protein>
    <submittedName>
        <fullName evidence="1">(California timema) hypothetical protein</fullName>
    </submittedName>
</protein>
<name>A0A7R9JKM7_TIMCA</name>
<sequence length="132" mass="14526">MSKRPDATRGRIRNFLRLAGHVFELRCGPARACRSVSWAYLSRAETGVRACVVCLTFRERVPRGMATSIVAADTLLSASTVLPNLPGNSLPGPSQGRNIDKRTKRVMPSNPVIIENQEVVRLQPRFLVISLG</sequence>
<dbReference type="AlphaFoldDB" id="A0A7R9JKM7"/>
<accession>A0A7R9JKM7</accession>
<gene>
    <name evidence="1" type="ORF">TCMB3V08_LOCUS13583</name>
</gene>